<sequence>MQHTLRRCLSMAKSSPVARFRCYATLPHAPEPQRQNNNSFPRLMDFPEIIWPSALNTIKNWITVQFIIRPYFDNEFQIKDFIFGAKQALQVVSSKLVSGDLSSLDQLVSPDAIAELKPIVQKLSMTQRKQLEINESDIYLTFPYQIGIMFDDANDKLQKRWVEITMVFHVMRGLTEMRQRGEEIPWNMGTMPEYQDKVFICNYRFKKEFTSGQHSDWTINVANHFRAIDLINESK</sequence>
<dbReference type="OrthoDB" id="7249367at2759"/>
<dbReference type="OMA" id="SILMCFW"/>
<accession>A0A0M5JAM1</accession>
<organism evidence="1 2">
    <name type="scientific">Drosophila busckii</name>
    <name type="common">Fruit fly</name>
    <dbReference type="NCBI Taxonomy" id="30019"/>
    <lineage>
        <taxon>Eukaryota</taxon>
        <taxon>Metazoa</taxon>
        <taxon>Ecdysozoa</taxon>
        <taxon>Arthropoda</taxon>
        <taxon>Hexapoda</taxon>
        <taxon>Insecta</taxon>
        <taxon>Pterygota</taxon>
        <taxon>Neoptera</taxon>
        <taxon>Endopterygota</taxon>
        <taxon>Diptera</taxon>
        <taxon>Brachycera</taxon>
        <taxon>Muscomorpha</taxon>
        <taxon>Ephydroidea</taxon>
        <taxon>Drosophilidae</taxon>
        <taxon>Drosophila</taxon>
    </lineage>
</organism>
<gene>
    <name evidence="1" type="ORF">Dbus_chr2Rg1947</name>
</gene>
<dbReference type="PANTHER" id="PTHR13333">
    <property type="entry name" value="M-AAA PROTEASE-INTERACTING PROTEIN 1, MITOCHONDRIAL"/>
    <property type="match status" value="1"/>
</dbReference>
<dbReference type="GO" id="GO:0032979">
    <property type="term" value="P:protein insertion into mitochondrial inner membrane from matrix"/>
    <property type="evidence" value="ECO:0007669"/>
    <property type="project" value="TreeGrafter"/>
</dbReference>
<dbReference type="PANTHER" id="PTHR13333:SF5">
    <property type="entry name" value="M-AAA PROTEASE-INTERACTING PROTEIN 1, MITOCHONDRIAL"/>
    <property type="match status" value="1"/>
</dbReference>
<dbReference type="GO" id="GO:0005743">
    <property type="term" value="C:mitochondrial inner membrane"/>
    <property type="evidence" value="ECO:0007669"/>
    <property type="project" value="TreeGrafter"/>
</dbReference>
<dbReference type="Proteomes" id="UP000494163">
    <property type="component" value="Chromosome 2R"/>
</dbReference>
<proteinExistence type="predicted"/>
<keyword evidence="2" id="KW-1185">Reference proteome</keyword>
<dbReference type="STRING" id="30019.A0A0M5JAM1"/>
<protein>
    <submittedName>
        <fullName evidence="1">CG3776</fullName>
    </submittedName>
</protein>
<name>A0A0M5JAM1_DROBS</name>
<dbReference type="EMBL" id="CP012524">
    <property type="protein sequence ID" value="ALC42368.1"/>
    <property type="molecule type" value="Genomic_DNA"/>
</dbReference>
<reference evidence="1 2" key="1">
    <citation type="submission" date="2015-08" db="EMBL/GenBank/DDBJ databases">
        <title>Ancestral chromatin configuration constrains chromatin evolution on differentiating sex chromosomes in Drosophila.</title>
        <authorList>
            <person name="Zhou Q."/>
            <person name="Bachtrog D."/>
        </authorList>
    </citation>
    <scope>NUCLEOTIDE SEQUENCE [LARGE SCALE GENOMIC DNA]</scope>
    <source>
        <tissue evidence="1">Whole larvae</tissue>
    </source>
</reference>
<dbReference type="AlphaFoldDB" id="A0A0M5JAM1"/>
<evidence type="ECO:0000313" key="2">
    <source>
        <dbReference type="Proteomes" id="UP000494163"/>
    </source>
</evidence>
<evidence type="ECO:0000313" key="1">
    <source>
        <dbReference type="EMBL" id="ALC42368.1"/>
    </source>
</evidence>
<dbReference type="GO" id="GO:0043022">
    <property type="term" value="F:ribosome binding"/>
    <property type="evidence" value="ECO:0007669"/>
    <property type="project" value="TreeGrafter"/>
</dbReference>